<sequence length="81" mass="9041">MTIKVTIPQADQQFSQLMKSVLKGEEIIICEDSDNSIPIARITAIHPTKQKRIPGQDRDKIVIAPDFNAPLPDDILADFIN</sequence>
<dbReference type="EMBL" id="BDQK01000001">
    <property type="protein sequence ID" value="GBF78768.1"/>
    <property type="molecule type" value="Genomic_DNA"/>
</dbReference>
<gene>
    <name evidence="1" type="ORF">AsFPU1_0157</name>
</gene>
<proteinExistence type="predicted"/>
<evidence type="ECO:0000313" key="2">
    <source>
        <dbReference type="Proteomes" id="UP000287247"/>
    </source>
</evidence>
<dbReference type="OrthoDB" id="9800503at2"/>
<name>A0A401IBW2_APHSA</name>
<dbReference type="Proteomes" id="UP000287247">
    <property type="component" value="Unassembled WGS sequence"/>
</dbReference>
<accession>A0A401IBW2</accession>
<evidence type="ECO:0000313" key="1">
    <source>
        <dbReference type="EMBL" id="GBF78768.1"/>
    </source>
</evidence>
<organism evidence="1 2">
    <name type="scientific">Aphanothece sacrum FPU1</name>
    <dbReference type="NCBI Taxonomy" id="1920663"/>
    <lineage>
        <taxon>Bacteria</taxon>
        <taxon>Bacillati</taxon>
        <taxon>Cyanobacteriota</taxon>
        <taxon>Cyanophyceae</taxon>
        <taxon>Oscillatoriophycideae</taxon>
        <taxon>Chroococcales</taxon>
        <taxon>Aphanothecaceae</taxon>
        <taxon>Aphanothece</taxon>
    </lineage>
</organism>
<protein>
    <submittedName>
        <fullName evidence="1">Prevent-host-death family protein</fullName>
    </submittedName>
</protein>
<dbReference type="AlphaFoldDB" id="A0A401IBW2"/>
<keyword evidence="2" id="KW-1185">Reference proteome</keyword>
<reference evidence="2" key="1">
    <citation type="submission" date="2017-05" db="EMBL/GenBank/DDBJ databases">
        <title>Physiological properties and genetic analysis related to exopolysaccharide production of fresh-water unicellular cyanobacterium Aphanothece sacrum, Suizenji Nori, that has been cultured as a food source in Japan.</title>
        <authorList>
            <person name="Kanesaki Y."/>
            <person name="Yoshikawa S."/>
            <person name="Ohki K."/>
        </authorList>
    </citation>
    <scope>NUCLEOTIDE SEQUENCE [LARGE SCALE GENOMIC DNA]</scope>
    <source>
        <strain evidence="2">FPU1</strain>
    </source>
</reference>
<dbReference type="RefSeq" id="WP_124969740.1">
    <property type="nucleotide sequence ID" value="NZ_BDQK01000001.1"/>
</dbReference>
<comment type="caution">
    <text evidence="1">The sequence shown here is derived from an EMBL/GenBank/DDBJ whole genome shotgun (WGS) entry which is preliminary data.</text>
</comment>